<comment type="caution">
    <text evidence="2">The sequence shown here is derived from an EMBL/GenBank/DDBJ whole genome shotgun (WGS) entry which is preliminary data.</text>
</comment>
<dbReference type="RefSeq" id="WP_192863628.1">
    <property type="nucleotide sequence ID" value="NZ_JADAQT010000096.1"/>
</dbReference>
<organism evidence="2 3">
    <name type="scientific">Myceligenerans pegani</name>
    <dbReference type="NCBI Taxonomy" id="2776917"/>
    <lineage>
        <taxon>Bacteria</taxon>
        <taxon>Bacillati</taxon>
        <taxon>Actinomycetota</taxon>
        <taxon>Actinomycetes</taxon>
        <taxon>Micrococcales</taxon>
        <taxon>Promicromonosporaceae</taxon>
        <taxon>Myceligenerans</taxon>
    </lineage>
</organism>
<evidence type="ECO:0000313" key="3">
    <source>
        <dbReference type="Proteomes" id="UP000625527"/>
    </source>
</evidence>
<evidence type="ECO:0000256" key="1">
    <source>
        <dbReference type="SAM" id="MobiDB-lite"/>
    </source>
</evidence>
<name>A0ABR9N087_9MICO</name>
<proteinExistence type="predicted"/>
<feature type="region of interest" description="Disordered" evidence="1">
    <location>
        <begin position="1"/>
        <end position="22"/>
    </location>
</feature>
<reference evidence="2 3" key="1">
    <citation type="submission" date="2020-10" db="EMBL/GenBank/DDBJ databases">
        <title>Myceligenerans pegani sp. nov., an endophytic actinomycete isolated from Peganum harmala L. in Xinjiang, China.</title>
        <authorList>
            <person name="Xin L."/>
        </authorList>
    </citation>
    <scope>NUCLEOTIDE SEQUENCE [LARGE SCALE GENOMIC DNA]</scope>
    <source>
        <strain evidence="2 3">TRM65318</strain>
    </source>
</reference>
<sequence>MDPDSMDPDSTHEEPTGQVPMVRQGELVGEIALAVSRSAAAGGDWESATLRVRRLAPYGETTMAVARPSGEDRSVLPDRSVGRLVRDLRDVMYRPGAGTWLSMELTVRRDDGHGKVDVAFNYDDRPAWSDAPKPHLYAKDLHKYPRTLDHTPRWLREELAAARH</sequence>
<keyword evidence="3" id="KW-1185">Reference proteome</keyword>
<dbReference type="Proteomes" id="UP000625527">
    <property type="component" value="Unassembled WGS sequence"/>
</dbReference>
<protein>
    <recommendedName>
        <fullName evidence="4">Polyketide cyclase</fullName>
    </recommendedName>
</protein>
<evidence type="ECO:0000313" key="2">
    <source>
        <dbReference type="EMBL" id="MBE1877068.1"/>
    </source>
</evidence>
<evidence type="ECO:0008006" key="4">
    <source>
        <dbReference type="Google" id="ProtNLM"/>
    </source>
</evidence>
<dbReference type="InterPro" id="IPR036170">
    <property type="entry name" value="YezG-like_sf"/>
</dbReference>
<dbReference type="EMBL" id="JADAQT010000096">
    <property type="protein sequence ID" value="MBE1877068.1"/>
    <property type="molecule type" value="Genomic_DNA"/>
</dbReference>
<dbReference type="SUPFAM" id="SSF160424">
    <property type="entry name" value="BH3703-like"/>
    <property type="match status" value="1"/>
</dbReference>
<accession>A0ABR9N087</accession>
<gene>
    <name evidence="2" type="ORF">IHE71_15345</name>
</gene>